<dbReference type="AlphaFoldDB" id="A0A813IAG0"/>
<reference evidence="2" key="1">
    <citation type="submission" date="2021-02" db="EMBL/GenBank/DDBJ databases">
        <authorList>
            <person name="Dougan E. K."/>
            <person name="Rhodes N."/>
            <person name="Thang M."/>
            <person name="Chan C."/>
        </authorList>
    </citation>
    <scope>NUCLEOTIDE SEQUENCE</scope>
</reference>
<dbReference type="EMBL" id="CAJNNW010005788">
    <property type="protein sequence ID" value="CAE8647706.1"/>
    <property type="molecule type" value="Genomic_DNA"/>
</dbReference>
<dbReference type="Proteomes" id="UP000626109">
    <property type="component" value="Unassembled WGS sequence"/>
</dbReference>
<evidence type="ECO:0000313" key="2">
    <source>
        <dbReference type="EMBL" id="CAE8647706.1"/>
    </source>
</evidence>
<sequence length="295" mass="32475">ENAEVYYFENDPETETDRAQVMEAVARDTTVAVTAEHLRQNDASRERRAAASQGVHPFEEPGCQPVHFFNGLEIVYDWCQRVMGQSMQKEDLLRRASAELGGGLLEVRFPSADEGFQTVSLAEVDQYWGQVRVEDVVEPGRCRNLSRADKEHRRALFVAAVKLRSVGYVDGRNEPSAVQLLRAKRNFVASQRLARLSVGKSFARKPPEVKAGNYMQALHELVQQRWGGVGVGSLKDVLKYTSWAVPGAGGFSASVSVAPLGKAFEGDSQPSKKAAEQSAAQKAYNNVVAQSDSLF</sequence>
<feature type="non-terminal residue" evidence="2">
    <location>
        <position position="1"/>
    </location>
</feature>
<name>A0A813IAG0_POLGL</name>
<evidence type="ECO:0000259" key="1">
    <source>
        <dbReference type="Pfam" id="PF00035"/>
    </source>
</evidence>
<dbReference type="CDD" id="cd00048">
    <property type="entry name" value="DSRM_SF"/>
    <property type="match status" value="1"/>
</dbReference>
<dbReference type="InterPro" id="IPR014720">
    <property type="entry name" value="dsRBD_dom"/>
</dbReference>
<gene>
    <name evidence="2" type="ORF">PGLA2088_LOCUS5920</name>
</gene>
<feature type="domain" description="DRBM" evidence="1">
    <location>
        <begin position="214"/>
        <end position="286"/>
    </location>
</feature>
<comment type="caution">
    <text evidence="2">The sequence shown here is derived from an EMBL/GenBank/DDBJ whole genome shotgun (WGS) entry which is preliminary data.</text>
</comment>
<dbReference type="Pfam" id="PF00035">
    <property type="entry name" value="dsrm"/>
    <property type="match status" value="1"/>
</dbReference>
<protein>
    <recommendedName>
        <fullName evidence="1">DRBM domain-containing protein</fullName>
    </recommendedName>
</protein>
<proteinExistence type="predicted"/>
<organism evidence="2 3">
    <name type="scientific">Polarella glacialis</name>
    <name type="common">Dinoflagellate</name>
    <dbReference type="NCBI Taxonomy" id="89957"/>
    <lineage>
        <taxon>Eukaryota</taxon>
        <taxon>Sar</taxon>
        <taxon>Alveolata</taxon>
        <taxon>Dinophyceae</taxon>
        <taxon>Suessiales</taxon>
        <taxon>Suessiaceae</taxon>
        <taxon>Polarella</taxon>
    </lineage>
</organism>
<evidence type="ECO:0000313" key="3">
    <source>
        <dbReference type="Proteomes" id="UP000626109"/>
    </source>
</evidence>
<accession>A0A813IAG0</accession>
<dbReference type="Gene3D" id="3.30.160.20">
    <property type="match status" value="1"/>
</dbReference>
<dbReference type="SUPFAM" id="SSF54768">
    <property type="entry name" value="dsRNA-binding domain-like"/>
    <property type="match status" value="1"/>
</dbReference>